<evidence type="ECO:0000313" key="2">
    <source>
        <dbReference type="Proteomes" id="UP000789375"/>
    </source>
</evidence>
<protein>
    <submittedName>
        <fullName evidence="1">12285_t:CDS:1</fullName>
    </submittedName>
</protein>
<keyword evidence="2" id="KW-1185">Reference proteome</keyword>
<sequence length="39" mass="4368">MSEVLSEEIYRTEVSSKITSEIKIKSKSKDTISSMTDEG</sequence>
<gene>
    <name evidence="1" type="ORF">FMOSSE_LOCUS2791</name>
</gene>
<reference evidence="1" key="1">
    <citation type="submission" date="2021-06" db="EMBL/GenBank/DDBJ databases">
        <authorList>
            <person name="Kallberg Y."/>
            <person name="Tangrot J."/>
            <person name="Rosling A."/>
        </authorList>
    </citation>
    <scope>NUCLEOTIDE SEQUENCE</scope>
    <source>
        <strain evidence="1">87-6 pot B 2015</strain>
    </source>
</reference>
<proteinExistence type="predicted"/>
<dbReference type="EMBL" id="CAJVPP010000378">
    <property type="protein sequence ID" value="CAG8476624.1"/>
    <property type="molecule type" value="Genomic_DNA"/>
</dbReference>
<comment type="caution">
    <text evidence="1">The sequence shown here is derived from an EMBL/GenBank/DDBJ whole genome shotgun (WGS) entry which is preliminary data.</text>
</comment>
<organism evidence="1 2">
    <name type="scientific">Funneliformis mosseae</name>
    <name type="common">Endomycorrhizal fungus</name>
    <name type="synonym">Glomus mosseae</name>
    <dbReference type="NCBI Taxonomy" id="27381"/>
    <lineage>
        <taxon>Eukaryota</taxon>
        <taxon>Fungi</taxon>
        <taxon>Fungi incertae sedis</taxon>
        <taxon>Mucoromycota</taxon>
        <taxon>Glomeromycotina</taxon>
        <taxon>Glomeromycetes</taxon>
        <taxon>Glomerales</taxon>
        <taxon>Glomeraceae</taxon>
        <taxon>Funneliformis</taxon>
    </lineage>
</organism>
<evidence type="ECO:0000313" key="1">
    <source>
        <dbReference type="EMBL" id="CAG8476624.1"/>
    </source>
</evidence>
<name>A0A9N8Z4W8_FUNMO</name>
<dbReference type="Proteomes" id="UP000789375">
    <property type="component" value="Unassembled WGS sequence"/>
</dbReference>
<accession>A0A9N8Z4W8</accession>
<dbReference type="AlphaFoldDB" id="A0A9N8Z4W8"/>